<sequence length="463" mass="52769">MDNKIDIDIMTYLIGEEDAVMELDKVTEVHEFSEKYKHEKIDIIKRQSNIETINLTNSKGSRMKKKKIIVLIAAAVATLAFSVTAYGICKKFLVTTSRDEDLGVVTYEVQSEKKINKIPLINITPEYLPESYLPIANAPGKYGPNGDASSEKGIIMYQNDYIYQNTKGCISGIEESTIGGVKANIYTSEGMHYKYSIDLIYEEDGQIITVGGGISLEELKKVAENIKYELVPGEFLELYNPKVETSNDDVYIAPPVPADHVFNMNEKINMDVSGRERLEFTVDKVEIMDKLPKIDENSFFEYNEYVEQLNEDGTLKDYERSVSIKWENNKLNQVTKTAKRKFAYVTLTLRNLIDKEVKDVGVHPMIQYRMKQSDGTLKAFVNDIRGGNDIANSKEPIYFDQSDYPGGHFFFCDLKPNETKQVHLIYLLDEDYLDYAYISDKGMSIQGNGNEYINNFGSYVKIK</sequence>
<comment type="caution">
    <text evidence="2">The sequence shown here is derived from an EMBL/GenBank/DDBJ whole genome shotgun (WGS) entry which is preliminary data.</text>
</comment>
<evidence type="ECO:0000256" key="1">
    <source>
        <dbReference type="SAM" id="Phobius"/>
    </source>
</evidence>
<keyword evidence="3" id="KW-1185">Reference proteome</keyword>
<dbReference type="EMBL" id="JAGGLL010000042">
    <property type="protein sequence ID" value="MBP2023935.1"/>
    <property type="molecule type" value="Genomic_DNA"/>
</dbReference>
<accession>A0ABS4K836</accession>
<organism evidence="2 3">
    <name type="scientific">Clostridium punense</name>
    <dbReference type="NCBI Taxonomy" id="1054297"/>
    <lineage>
        <taxon>Bacteria</taxon>
        <taxon>Bacillati</taxon>
        <taxon>Bacillota</taxon>
        <taxon>Clostridia</taxon>
        <taxon>Eubacteriales</taxon>
        <taxon>Clostridiaceae</taxon>
        <taxon>Clostridium</taxon>
    </lineage>
</organism>
<protein>
    <recommendedName>
        <fullName evidence="4">DUF4367 domain-containing protein</fullName>
    </recommendedName>
</protein>
<keyword evidence="1" id="KW-0472">Membrane</keyword>
<dbReference type="Proteomes" id="UP001519308">
    <property type="component" value="Unassembled WGS sequence"/>
</dbReference>
<evidence type="ECO:0000313" key="2">
    <source>
        <dbReference type="EMBL" id="MBP2023935.1"/>
    </source>
</evidence>
<reference evidence="2 3" key="1">
    <citation type="submission" date="2021-03" db="EMBL/GenBank/DDBJ databases">
        <title>Genomic Encyclopedia of Type Strains, Phase IV (KMG-IV): sequencing the most valuable type-strain genomes for metagenomic binning, comparative biology and taxonomic classification.</title>
        <authorList>
            <person name="Goeker M."/>
        </authorList>
    </citation>
    <scope>NUCLEOTIDE SEQUENCE [LARGE SCALE GENOMIC DNA]</scope>
    <source>
        <strain evidence="2 3">DSM 28650</strain>
    </source>
</reference>
<name>A0ABS4K836_9CLOT</name>
<evidence type="ECO:0008006" key="4">
    <source>
        <dbReference type="Google" id="ProtNLM"/>
    </source>
</evidence>
<keyword evidence="1" id="KW-0812">Transmembrane</keyword>
<proteinExistence type="predicted"/>
<keyword evidence="1" id="KW-1133">Transmembrane helix</keyword>
<evidence type="ECO:0000313" key="3">
    <source>
        <dbReference type="Proteomes" id="UP001519308"/>
    </source>
</evidence>
<feature type="transmembrane region" description="Helical" evidence="1">
    <location>
        <begin position="68"/>
        <end position="88"/>
    </location>
</feature>
<gene>
    <name evidence="2" type="ORF">J2Z44_003780</name>
</gene>
<dbReference type="RefSeq" id="WP_021282736.1">
    <property type="nucleotide sequence ID" value="NZ_JAGGLL010000042.1"/>
</dbReference>